<keyword evidence="14" id="KW-1208">Phospholipid metabolism</keyword>
<feature type="transmembrane region" description="Helical" evidence="17">
    <location>
        <begin position="79"/>
        <end position="104"/>
    </location>
</feature>
<keyword evidence="12 17" id="KW-0472">Membrane</keyword>
<evidence type="ECO:0000256" key="13">
    <source>
        <dbReference type="ARBA" id="ARBA00023209"/>
    </source>
</evidence>
<keyword evidence="13" id="KW-0594">Phospholipid biosynthesis</keyword>
<keyword evidence="11" id="KW-0443">Lipid metabolism</keyword>
<evidence type="ECO:0000256" key="7">
    <source>
        <dbReference type="ARBA" id="ARBA00022516"/>
    </source>
</evidence>
<dbReference type="InterPro" id="IPR004570">
    <property type="entry name" value="Phosphatidylglycerol_P_synth"/>
</dbReference>
<dbReference type="Proteomes" id="UP000241247">
    <property type="component" value="Unassembled WGS sequence"/>
</dbReference>
<dbReference type="Gene3D" id="1.20.120.1760">
    <property type="match status" value="1"/>
</dbReference>
<evidence type="ECO:0000313" key="18">
    <source>
        <dbReference type="EMBL" id="PTM98835.1"/>
    </source>
</evidence>
<dbReference type="InterPro" id="IPR048254">
    <property type="entry name" value="CDP_ALCOHOL_P_TRANSF_CS"/>
</dbReference>
<dbReference type="InterPro" id="IPR043130">
    <property type="entry name" value="CDP-OH_PTrfase_TM_dom"/>
</dbReference>
<feature type="transmembrane region" description="Helical" evidence="17">
    <location>
        <begin position="116"/>
        <end position="136"/>
    </location>
</feature>
<feature type="transmembrane region" description="Helical" evidence="17">
    <location>
        <begin position="12"/>
        <end position="37"/>
    </location>
</feature>
<evidence type="ECO:0000256" key="11">
    <source>
        <dbReference type="ARBA" id="ARBA00023098"/>
    </source>
</evidence>
<dbReference type="GO" id="GO:0008444">
    <property type="term" value="F:CDP-diacylglycerol-glycerol-3-phosphate 3-phosphatidyltransferase activity"/>
    <property type="evidence" value="ECO:0007669"/>
    <property type="project" value="UniProtKB-EC"/>
</dbReference>
<proteinExistence type="inferred from homology"/>
<evidence type="ECO:0000256" key="17">
    <source>
        <dbReference type="SAM" id="Phobius"/>
    </source>
</evidence>
<accession>A0A2T5BIL4</accession>
<reference evidence="18 19" key="1">
    <citation type="submission" date="2018-04" db="EMBL/GenBank/DDBJ databases">
        <title>Genomic Encyclopedia of Type Strains, Phase IV (KMG-IV): sequencing the most valuable type-strain genomes for metagenomic binning, comparative biology and taxonomic classification.</title>
        <authorList>
            <person name="Goeker M."/>
        </authorList>
    </citation>
    <scope>NUCLEOTIDE SEQUENCE [LARGE SCALE GENOMIC DNA]</scope>
    <source>
        <strain evidence="18 19">DSM 7138</strain>
    </source>
</reference>
<dbReference type="EC" id="2.7.8.5" evidence="5"/>
<dbReference type="EMBL" id="PZZZ01000001">
    <property type="protein sequence ID" value="PTM98835.1"/>
    <property type="molecule type" value="Genomic_DNA"/>
</dbReference>
<dbReference type="PANTHER" id="PTHR14269">
    <property type="entry name" value="CDP-DIACYLGLYCEROL--GLYCEROL-3-PHOSPHATE 3-PHOSPHATIDYLTRANSFERASE-RELATED"/>
    <property type="match status" value="1"/>
</dbReference>
<comment type="caution">
    <text evidence="18">The sequence shown here is derived from an EMBL/GenBank/DDBJ whole genome shotgun (WGS) entry which is preliminary data.</text>
</comment>
<sequence>MTLPNVITVARLAAVPIFGWALLDGAMQVAFLLFLAAGVSDGIDGFLARRWKQETAFGAWLDPIADKLLMASAYGLSGYLGFLPAWIVLLVVGRDVLIVSAVLLSRSVGKPLEARPILVSKANTVAQVLLIVLVLADRAFGIAAGPVISAMVLLTATLTIVSGAAYLSIWMRLMRGVMAP</sequence>
<evidence type="ECO:0000256" key="10">
    <source>
        <dbReference type="ARBA" id="ARBA00022989"/>
    </source>
</evidence>
<comment type="similarity">
    <text evidence="4 16">Belongs to the CDP-alcohol phosphatidyltransferase class-I family.</text>
</comment>
<evidence type="ECO:0000313" key="19">
    <source>
        <dbReference type="Proteomes" id="UP000241247"/>
    </source>
</evidence>
<comment type="subcellular location">
    <subcellularLocation>
        <location evidence="1">Membrane</location>
        <topology evidence="1">Multi-pass membrane protein</topology>
    </subcellularLocation>
</comment>
<dbReference type="PIRSF" id="PIRSF000847">
    <property type="entry name" value="Phos_ph_gly_syn"/>
    <property type="match status" value="1"/>
</dbReference>
<evidence type="ECO:0000256" key="16">
    <source>
        <dbReference type="RuleBase" id="RU003750"/>
    </source>
</evidence>
<name>A0A2T5BIL4_MYCDI</name>
<evidence type="ECO:0000256" key="15">
    <source>
        <dbReference type="ARBA" id="ARBA00048586"/>
    </source>
</evidence>
<dbReference type="RefSeq" id="WP_108001168.1">
    <property type="nucleotide sequence ID" value="NZ_JBHEEX010000006.1"/>
</dbReference>
<dbReference type="OrthoDB" id="9796672at2"/>
<organism evidence="18 19">
    <name type="scientific">Mycoplana dimorpha</name>
    <dbReference type="NCBI Taxonomy" id="28320"/>
    <lineage>
        <taxon>Bacteria</taxon>
        <taxon>Pseudomonadati</taxon>
        <taxon>Pseudomonadota</taxon>
        <taxon>Alphaproteobacteria</taxon>
        <taxon>Hyphomicrobiales</taxon>
        <taxon>Rhizobiaceae</taxon>
        <taxon>Mycoplana</taxon>
    </lineage>
</organism>
<dbReference type="InterPro" id="IPR000462">
    <property type="entry name" value="CDP-OH_P_trans"/>
</dbReference>
<evidence type="ECO:0000256" key="3">
    <source>
        <dbReference type="ARBA" id="ARBA00005189"/>
    </source>
</evidence>
<evidence type="ECO:0000256" key="9">
    <source>
        <dbReference type="ARBA" id="ARBA00022692"/>
    </source>
</evidence>
<comment type="pathway">
    <text evidence="3">Lipid metabolism.</text>
</comment>
<evidence type="ECO:0000256" key="14">
    <source>
        <dbReference type="ARBA" id="ARBA00023264"/>
    </source>
</evidence>
<dbReference type="Pfam" id="PF01066">
    <property type="entry name" value="CDP-OH_P_transf"/>
    <property type="match status" value="1"/>
</dbReference>
<dbReference type="PROSITE" id="PS00379">
    <property type="entry name" value="CDP_ALCOHOL_P_TRANSF"/>
    <property type="match status" value="1"/>
</dbReference>
<evidence type="ECO:0000256" key="6">
    <source>
        <dbReference type="ARBA" id="ARBA00014944"/>
    </source>
</evidence>
<evidence type="ECO:0000256" key="4">
    <source>
        <dbReference type="ARBA" id="ARBA00010441"/>
    </source>
</evidence>
<dbReference type="AlphaFoldDB" id="A0A2T5BIL4"/>
<comment type="pathway">
    <text evidence="2">Phospholipid metabolism; phosphatidylglycerol biosynthesis; phosphatidylglycerol from CDP-diacylglycerol: step 1/2.</text>
</comment>
<feature type="transmembrane region" description="Helical" evidence="17">
    <location>
        <begin position="142"/>
        <end position="169"/>
    </location>
</feature>
<evidence type="ECO:0000256" key="2">
    <source>
        <dbReference type="ARBA" id="ARBA00005042"/>
    </source>
</evidence>
<evidence type="ECO:0000256" key="1">
    <source>
        <dbReference type="ARBA" id="ARBA00004141"/>
    </source>
</evidence>
<keyword evidence="10 17" id="KW-1133">Transmembrane helix</keyword>
<gene>
    <name evidence="18" type="ORF">C7449_101501</name>
</gene>
<dbReference type="FunFam" id="1.20.120.1760:FF:000033">
    <property type="entry name" value="CDP-alcohol phosphatidyltransferase"/>
    <property type="match status" value="1"/>
</dbReference>
<evidence type="ECO:0000256" key="12">
    <source>
        <dbReference type="ARBA" id="ARBA00023136"/>
    </source>
</evidence>
<keyword evidence="9 17" id="KW-0812">Transmembrane</keyword>
<comment type="catalytic activity">
    <reaction evidence="15">
        <text>a CDP-1,2-diacyl-sn-glycerol + sn-glycerol 3-phosphate = a 1,2-diacyl-sn-glycero-3-phospho-(1'-sn-glycero-3'-phosphate) + CMP + H(+)</text>
        <dbReference type="Rhea" id="RHEA:12593"/>
        <dbReference type="ChEBI" id="CHEBI:15378"/>
        <dbReference type="ChEBI" id="CHEBI:57597"/>
        <dbReference type="ChEBI" id="CHEBI:58332"/>
        <dbReference type="ChEBI" id="CHEBI:60110"/>
        <dbReference type="ChEBI" id="CHEBI:60377"/>
        <dbReference type="EC" id="2.7.8.5"/>
    </reaction>
</comment>
<dbReference type="InterPro" id="IPR050324">
    <property type="entry name" value="CDP-alcohol_PTase-I"/>
</dbReference>
<keyword evidence="7" id="KW-0444">Lipid biosynthesis</keyword>
<protein>
    <recommendedName>
        <fullName evidence="6">CDP-diacylglycerol--glycerol-3-phosphate 3-phosphatidyltransferase</fullName>
        <ecNumber evidence="5">2.7.8.5</ecNumber>
    </recommendedName>
</protein>
<evidence type="ECO:0000256" key="8">
    <source>
        <dbReference type="ARBA" id="ARBA00022679"/>
    </source>
</evidence>
<dbReference type="PANTHER" id="PTHR14269:SF62">
    <property type="entry name" value="CDP-DIACYLGLYCEROL--GLYCEROL-3-PHOSPHATE 3-PHOSPHATIDYLTRANSFERASE 1, CHLOROPLASTIC"/>
    <property type="match status" value="1"/>
</dbReference>
<dbReference type="GO" id="GO:0046474">
    <property type="term" value="P:glycerophospholipid biosynthetic process"/>
    <property type="evidence" value="ECO:0007669"/>
    <property type="project" value="TreeGrafter"/>
</dbReference>
<dbReference type="GO" id="GO:0016020">
    <property type="term" value="C:membrane"/>
    <property type="evidence" value="ECO:0007669"/>
    <property type="project" value="UniProtKB-SubCell"/>
</dbReference>
<keyword evidence="19" id="KW-1185">Reference proteome</keyword>
<evidence type="ECO:0000256" key="5">
    <source>
        <dbReference type="ARBA" id="ARBA00013170"/>
    </source>
</evidence>
<keyword evidence="8 16" id="KW-0808">Transferase</keyword>